<evidence type="ECO:0000256" key="7">
    <source>
        <dbReference type="SAM" id="Phobius"/>
    </source>
</evidence>
<feature type="transmembrane region" description="Helical" evidence="7">
    <location>
        <begin position="435"/>
        <end position="459"/>
    </location>
</feature>
<feature type="transmembrane region" description="Helical" evidence="7">
    <location>
        <begin position="131"/>
        <end position="153"/>
    </location>
</feature>
<evidence type="ECO:0000256" key="1">
    <source>
        <dbReference type="ARBA" id="ARBA00004651"/>
    </source>
</evidence>
<evidence type="ECO:0000256" key="6">
    <source>
        <dbReference type="ARBA" id="ARBA00023136"/>
    </source>
</evidence>
<dbReference type="GO" id="GO:0005886">
    <property type="term" value="C:plasma membrane"/>
    <property type="evidence" value="ECO:0007669"/>
    <property type="project" value="UniProtKB-SubCell"/>
</dbReference>
<reference evidence="8 9" key="1">
    <citation type="submission" date="2020-06" db="EMBL/GenBank/DDBJ databases">
        <authorList>
            <person name="Grouzdev D.S."/>
        </authorList>
    </citation>
    <scope>NUCLEOTIDE SEQUENCE [LARGE SCALE GENOMIC DNA]</scope>
    <source>
        <strain evidence="8 9">HO-A22</strain>
    </source>
</reference>
<sequence>MPHWFETAKLPLRRVSSAFPSSLRLPHLIGDGFAALSAKVISQAAQLSIFIVAAHVLAAAEFGFFAFASSFAIFVLVVAEGGWGEFIMKGGADKTDVDQLATLSMLSGLVATILGLSTSAAMFMLGHGSNALLVALFSTWYLPASLSTVYDGILISQGRLKSQSFIRIAAEIIGLFVAIGGLWLGWNIVALICGRLAQQLTILAASMIMLRWLPRLRLHRAYASQVLEFSRHIVANRLVVFFRSYAGTLVVGSFLGLAEAGYYRAAERIVAAFSELMGEPARMLAWILFGRAAGKDKGDVDRAAIGATATTFMTVLMAISTPIYLGLALISAELIDVVLGDKWAPAAILVAILAAKQTLLIPGYVTEPLLSLSGNIHRMPKAVMLNGAISVGLIILLTPFGAVATALGQCVAAVFSFNISMRLQSREGELAWNRVLRDCGLVAIAVCAMAAAVFLFGRIAEASSLRQMSTIALQVVAGAAIYVAALAILQRWSDALRPIFAFGRHG</sequence>
<feature type="transmembrane region" description="Helical" evidence="7">
    <location>
        <begin position="49"/>
        <end position="79"/>
    </location>
</feature>
<feature type="transmembrane region" description="Helical" evidence="7">
    <location>
        <begin position="343"/>
        <end position="361"/>
    </location>
</feature>
<keyword evidence="3" id="KW-1003">Cell membrane</keyword>
<comment type="caution">
    <text evidence="8">The sequence shown here is derived from an EMBL/GenBank/DDBJ whole genome shotgun (WGS) entry which is preliminary data.</text>
</comment>
<evidence type="ECO:0000256" key="5">
    <source>
        <dbReference type="ARBA" id="ARBA00022989"/>
    </source>
</evidence>
<protein>
    <submittedName>
        <fullName evidence="8">Oligosaccharide flippase family protein</fullName>
    </submittedName>
</protein>
<comment type="similarity">
    <text evidence="2">Belongs to the polysaccharide synthase family.</text>
</comment>
<feature type="transmembrane region" description="Helical" evidence="7">
    <location>
        <begin position="310"/>
        <end position="331"/>
    </location>
</feature>
<keyword evidence="6 7" id="KW-0472">Membrane</keyword>
<evidence type="ECO:0000256" key="3">
    <source>
        <dbReference type="ARBA" id="ARBA00022475"/>
    </source>
</evidence>
<keyword evidence="4 7" id="KW-0812">Transmembrane</keyword>
<dbReference type="RefSeq" id="WP_176355579.1">
    <property type="nucleotide sequence ID" value="NZ_JABWDU010000008.1"/>
</dbReference>
<evidence type="ECO:0000313" key="9">
    <source>
        <dbReference type="Proteomes" id="UP000520198"/>
    </source>
</evidence>
<feature type="transmembrane region" description="Helical" evidence="7">
    <location>
        <begin position="234"/>
        <end position="257"/>
    </location>
</feature>
<dbReference type="EMBL" id="JABWDU010000008">
    <property type="protein sequence ID" value="NVD42207.1"/>
    <property type="molecule type" value="Genomic_DNA"/>
</dbReference>
<accession>A0A7Y6QAT7</accession>
<feature type="transmembrane region" description="Helical" evidence="7">
    <location>
        <begin position="165"/>
        <end position="184"/>
    </location>
</feature>
<organism evidence="8 9">
    <name type="scientific">Ensifer oleiphilus</name>
    <dbReference type="NCBI Taxonomy" id="2742698"/>
    <lineage>
        <taxon>Bacteria</taxon>
        <taxon>Pseudomonadati</taxon>
        <taxon>Pseudomonadota</taxon>
        <taxon>Alphaproteobacteria</taxon>
        <taxon>Hyphomicrobiales</taxon>
        <taxon>Rhizobiaceae</taxon>
        <taxon>Sinorhizobium/Ensifer group</taxon>
        <taxon>Ensifer</taxon>
    </lineage>
</organism>
<feature type="transmembrane region" description="Helical" evidence="7">
    <location>
        <begin position="471"/>
        <end position="489"/>
    </location>
</feature>
<dbReference type="InterPro" id="IPR050833">
    <property type="entry name" value="Poly_Biosynth_Transport"/>
</dbReference>
<keyword evidence="5 7" id="KW-1133">Transmembrane helix</keyword>
<dbReference type="Pfam" id="PF13440">
    <property type="entry name" value="Polysacc_synt_3"/>
    <property type="match status" value="1"/>
</dbReference>
<evidence type="ECO:0000256" key="4">
    <source>
        <dbReference type="ARBA" id="ARBA00022692"/>
    </source>
</evidence>
<name>A0A7Y6QAT7_9HYPH</name>
<evidence type="ECO:0000313" key="8">
    <source>
        <dbReference type="EMBL" id="NVD42207.1"/>
    </source>
</evidence>
<gene>
    <name evidence="8" type="ORF">HT585_25380</name>
</gene>
<feature type="transmembrane region" description="Helical" evidence="7">
    <location>
        <begin position="196"/>
        <end position="213"/>
    </location>
</feature>
<feature type="transmembrane region" description="Helical" evidence="7">
    <location>
        <begin position="382"/>
        <end position="400"/>
    </location>
</feature>
<feature type="transmembrane region" description="Helical" evidence="7">
    <location>
        <begin position="100"/>
        <end position="125"/>
    </location>
</feature>
<dbReference type="AlphaFoldDB" id="A0A7Y6QAT7"/>
<dbReference type="PANTHER" id="PTHR30250:SF10">
    <property type="entry name" value="LIPOPOLYSACCHARIDE BIOSYNTHESIS PROTEIN WZXC"/>
    <property type="match status" value="1"/>
</dbReference>
<proteinExistence type="inferred from homology"/>
<comment type="subcellular location">
    <subcellularLocation>
        <location evidence="1">Cell membrane</location>
        <topology evidence="1">Multi-pass membrane protein</topology>
    </subcellularLocation>
</comment>
<dbReference type="PANTHER" id="PTHR30250">
    <property type="entry name" value="PST FAMILY PREDICTED COLANIC ACID TRANSPORTER"/>
    <property type="match status" value="1"/>
</dbReference>
<keyword evidence="9" id="KW-1185">Reference proteome</keyword>
<evidence type="ECO:0000256" key="2">
    <source>
        <dbReference type="ARBA" id="ARBA00007430"/>
    </source>
</evidence>
<dbReference type="Proteomes" id="UP000520198">
    <property type="component" value="Unassembled WGS sequence"/>
</dbReference>